<dbReference type="InterPro" id="IPR011701">
    <property type="entry name" value="MFS"/>
</dbReference>
<reference evidence="13 15" key="2">
    <citation type="submission" date="2023-07" db="EMBL/GenBank/DDBJ databases">
        <title>Genomic Encyclopedia of Type Strains, Phase IV (KMG-IV): sequencing the most valuable type-strain genomes for metagenomic binning, comparative biology and taxonomic classification.</title>
        <authorList>
            <person name="Goeker M."/>
        </authorList>
    </citation>
    <scope>NUCLEOTIDE SEQUENCE [LARGE SCALE GENOMIC DNA]</scope>
    <source>
        <strain evidence="13 15">DSM 338</strain>
    </source>
</reference>
<dbReference type="EMBL" id="JAVDPY010000004">
    <property type="protein sequence ID" value="MDR6334253.1"/>
    <property type="molecule type" value="Genomic_DNA"/>
</dbReference>
<evidence type="ECO:0000313" key="14">
    <source>
        <dbReference type="Proteomes" id="UP001144397"/>
    </source>
</evidence>
<dbReference type="GeneID" id="95763429"/>
<dbReference type="InterPro" id="IPR020846">
    <property type="entry name" value="MFS_dom"/>
</dbReference>
<evidence type="ECO:0000313" key="13">
    <source>
        <dbReference type="EMBL" id="MDR6334253.1"/>
    </source>
</evidence>
<evidence type="ECO:0000313" key="15">
    <source>
        <dbReference type="Proteomes" id="UP001245370"/>
    </source>
</evidence>
<sequence>MTATDAGTRDLPGIRPPGASNPGGSSPRLLAAGAIGNVLEWYDFASYGFLAPIFARTFFPAEDALVGLISAFGLFGAAFLMRPLGAILFGHVGDRFGPRIALIVSVSAMSCATVGIGLLPTYATAGFLAPLLLLILRLVQGLSIGGEYTTSSIYLAEHAVPRHRGLTAAFSTAGGQTGTLIGSGVCALLSALLSAEAMQAFGWRVPFLLGAVLGITALVLRRPRPGDRGGSKARGLPLTRAFREAGGSIIAAMLVTLFIGADTYLLFVYLPTYIEAEAGLAPATALAFTTLGLIVSGTCCLLFAALSDRIGRRRIVAAGLAGFVVLSWPLFLLLRGGTPGEVLAAQLVFSVMAAAVTSPMPSLLVELFETPVRCSAIGFAWNLGIGVSGGLAPMLATYFVTGLGLTMAPAVHLMLLAAVALVGVASLTERRGRVLDGPSDWP</sequence>
<evidence type="ECO:0000256" key="6">
    <source>
        <dbReference type="ARBA" id="ARBA00022847"/>
    </source>
</evidence>
<dbReference type="PROSITE" id="PS00217">
    <property type="entry name" value="SUGAR_TRANSPORT_2"/>
    <property type="match status" value="1"/>
</dbReference>
<feature type="compositionally biased region" description="Low complexity" evidence="9">
    <location>
        <begin position="16"/>
        <end position="25"/>
    </location>
</feature>
<keyword evidence="7 10" id="KW-1133">Transmembrane helix</keyword>
<dbReference type="InterPro" id="IPR051084">
    <property type="entry name" value="H+-coupled_symporters"/>
</dbReference>
<feature type="transmembrane region" description="Helical" evidence="10">
    <location>
        <begin position="125"/>
        <end position="145"/>
    </location>
</feature>
<dbReference type="SUPFAM" id="SSF103473">
    <property type="entry name" value="MFS general substrate transporter"/>
    <property type="match status" value="1"/>
</dbReference>
<dbReference type="InterPro" id="IPR005829">
    <property type="entry name" value="Sugar_transporter_CS"/>
</dbReference>
<keyword evidence="6" id="KW-0769">Symport</keyword>
<evidence type="ECO:0000256" key="1">
    <source>
        <dbReference type="ARBA" id="ARBA00004651"/>
    </source>
</evidence>
<dbReference type="InterPro" id="IPR036259">
    <property type="entry name" value="MFS_trans_sf"/>
</dbReference>
<feature type="transmembrane region" description="Helical" evidence="10">
    <location>
        <begin position="379"/>
        <end position="400"/>
    </location>
</feature>
<name>A0A9W6CSC9_XANFL</name>
<feature type="transmembrane region" description="Helical" evidence="10">
    <location>
        <begin position="406"/>
        <end position="427"/>
    </location>
</feature>
<keyword evidence="4" id="KW-1003">Cell membrane</keyword>
<dbReference type="Pfam" id="PF07690">
    <property type="entry name" value="MFS_1"/>
    <property type="match status" value="1"/>
</dbReference>
<evidence type="ECO:0000259" key="11">
    <source>
        <dbReference type="PROSITE" id="PS50850"/>
    </source>
</evidence>
<evidence type="ECO:0000256" key="8">
    <source>
        <dbReference type="ARBA" id="ARBA00023136"/>
    </source>
</evidence>
<evidence type="ECO:0000256" key="5">
    <source>
        <dbReference type="ARBA" id="ARBA00022692"/>
    </source>
</evidence>
<dbReference type="PANTHER" id="PTHR43528:SF1">
    <property type="entry name" value="ALPHA-KETOGLUTARATE PERMEASE"/>
    <property type="match status" value="1"/>
</dbReference>
<dbReference type="AlphaFoldDB" id="A0A9W6CSC9"/>
<dbReference type="RefSeq" id="WP_281807879.1">
    <property type="nucleotide sequence ID" value="NZ_BSDO01000003.1"/>
</dbReference>
<feature type="transmembrane region" description="Helical" evidence="10">
    <location>
        <begin position="64"/>
        <end position="88"/>
    </location>
</feature>
<organism evidence="12 14">
    <name type="scientific">Xanthobacter flavus</name>
    <dbReference type="NCBI Taxonomy" id="281"/>
    <lineage>
        <taxon>Bacteria</taxon>
        <taxon>Pseudomonadati</taxon>
        <taxon>Pseudomonadota</taxon>
        <taxon>Alphaproteobacteria</taxon>
        <taxon>Hyphomicrobiales</taxon>
        <taxon>Xanthobacteraceae</taxon>
        <taxon>Xanthobacter</taxon>
    </lineage>
</organism>
<dbReference type="Proteomes" id="UP001144397">
    <property type="component" value="Unassembled WGS sequence"/>
</dbReference>
<feature type="transmembrane region" description="Helical" evidence="10">
    <location>
        <begin position="100"/>
        <end position="119"/>
    </location>
</feature>
<evidence type="ECO:0000256" key="2">
    <source>
        <dbReference type="ARBA" id="ARBA00008240"/>
    </source>
</evidence>
<dbReference type="Proteomes" id="UP001245370">
    <property type="component" value="Unassembled WGS sequence"/>
</dbReference>
<accession>A0A9W6CSC9</accession>
<feature type="region of interest" description="Disordered" evidence="9">
    <location>
        <begin position="1"/>
        <end position="25"/>
    </location>
</feature>
<comment type="similarity">
    <text evidence="2">Belongs to the major facilitator superfamily. Metabolite:H+ Symporter (MHS) family (TC 2.A.1.6) family.</text>
</comment>
<evidence type="ECO:0000256" key="10">
    <source>
        <dbReference type="SAM" id="Phobius"/>
    </source>
</evidence>
<keyword evidence="3" id="KW-0813">Transport</keyword>
<evidence type="ECO:0000256" key="7">
    <source>
        <dbReference type="ARBA" id="ARBA00022989"/>
    </source>
</evidence>
<evidence type="ECO:0000256" key="9">
    <source>
        <dbReference type="SAM" id="MobiDB-lite"/>
    </source>
</evidence>
<feature type="transmembrane region" description="Helical" evidence="10">
    <location>
        <begin position="280"/>
        <end position="303"/>
    </location>
</feature>
<protein>
    <submittedName>
        <fullName evidence="12 13">MFS transporter</fullName>
    </submittedName>
</protein>
<dbReference type="PANTHER" id="PTHR43528">
    <property type="entry name" value="ALPHA-KETOGLUTARATE PERMEASE"/>
    <property type="match status" value="1"/>
</dbReference>
<comment type="subcellular location">
    <subcellularLocation>
        <location evidence="1">Cell membrane</location>
        <topology evidence="1">Multi-pass membrane protein</topology>
    </subcellularLocation>
</comment>
<dbReference type="PROSITE" id="PS50850">
    <property type="entry name" value="MFS"/>
    <property type="match status" value="1"/>
</dbReference>
<dbReference type="GO" id="GO:0015293">
    <property type="term" value="F:symporter activity"/>
    <property type="evidence" value="ECO:0007669"/>
    <property type="project" value="UniProtKB-KW"/>
</dbReference>
<keyword evidence="15" id="KW-1185">Reference proteome</keyword>
<feature type="transmembrane region" description="Helical" evidence="10">
    <location>
        <begin position="241"/>
        <end position="260"/>
    </location>
</feature>
<gene>
    <name evidence="13" type="ORF">GGQ86_002729</name>
    <name evidence="12" type="ORF">XFLAVUS301_26470</name>
</gene>
<proteinExistence type="inferred from homology"/>
<feature type="domain" description="Major facilitator superfamily (MFS) profile" evidence="11">
    <location>
        <begin position="29"/>
        <end position="435"/>
    </location>
</feature>
<reference evidence="12" key="1">
    <citation type="submission" date="2022-12" db="EMBL/GenBank/DDBJ databases">
        <title>Reference genome sequencing for broad-spectrum identification of bacterial and archaeal isolates by mass spectrometry.</title>
        <authorList>
            <person name="Sekiguchi Y."/>
            <person name="Tourlousse D.M."/>
        </authorList>
    </citation>
    <scope>NUCLEOTIDE SEQUENCE</scope>
    <source>
        <strain evidence="12">301</strain>
    </source>
</reference>
<keyword evidence="8 10" id="KW-0472">Membrane</keyword>
<dbReference type="GO" id="GO:0005886">
    <property type="term" value="C:plasma membrane"/>
    <property type="evidence" value="ECO:0007669"/>
    <property type="project" value="UniProtKB-SubCell"/>
</dbReference>
<keyword evidence="5 10" id="KW-0812">Transmembrane</keyword>
<dbReference type="Gene3D" id="1.20.1250.20">
    <property type="entry name" value="MFS general substrate transporter like domains"/>
    <property type="match status" value="2"/>
</dbReference>
<evidence type="ECO:0000256" key="4">
    <source>
        <dbReference type="ARBA" id="ARBA00022475"/>
    </source>
</evidence>
<evidence type="ECO:0000256" key="3">
    <source>
        <dbReference type="ARBA" id="ARBA00022448"/>
    </source>
</evidence>
<feature type="transmembrane region" description="Helical" evidence="10">
    <location>
        <begin position="315"/>
        <end position="334"/>
    </location>
</feature>
<comment type="caution">
    <text evidence="12">The sequence shown here is derived from an EMBL/GenBank/DDBJ whole genome shotgun (WGS) entry which is preliminary data.</text>
</comment>
<evidence type="ECO:0000313" key="12">
    <source>
        <dbReference type="EMBL" id="GLI22973.1"/>
    </source>
</evidence>
<dbReference type="EMBL" id="BSDO01000003">
    <property type="protein sequence ID" value="GLI22973.1"/>
    <property type="molecule type" value="Genomic_DNA"/>
</dbReference>
<feature type="transmembrane region" description="Helical" evidence="10">
    <location>
        <begin position="201"/>
        <end position="220"/>
    </location>
</feature>
<feature type="transmembrane region" description="Helical" evidence="10">
    <location>
        <begin position="346"/>
        <end position="367"/>
    </location>
</feature>